<keyword evidence="2" id="KW-1133">Transmembrane helix</keyword>
<protein>
    <submittedName>
        <fullName evidence="3">Uncharacterized protein</fullName>
    </submittedName>
</protein>
<evidence type="ECO:0000256" key="2">
    <source>
        <dbReference type="SAM" id="Phobius"/>
    </source>
</evidence>
<feature type="compositionally biased region" description="Basic and acidic residues" evidence="1">
    <location>
        <begin position="43"/>
        <end position="53"/>
    </location>
</feature>
<keyword evidence="4" id="KW-1185">Reference proteome</keyword>
<dbReference type="OrthoDB" id="5421765at2759"/>
<sequence>MFSVEVFVGAIIGSVFVSAYLTCLVAYIVFGRRRYKKLADGAAEREKGRHTDQPNRAPASQAQRNSFLDNYVPQPADDQTVKDRILILFDQVALHVENYYSPGPSFSSTRSPSSPSTQSAKLLSLYDSPCLPASAIPLVCDLKTRSSVIKQCLIRTVLSGIIPGLSSPSLPGRASFLPLGYTSYQQRLGTAANSAIDQALFQWRMLTAFVQRELSTTEKQSFVDSRNKHIANTIGIFNAAFGSYANPQYTDSERTGHLTRLIRAATDLEIFLFCQPCGFEFSWQESSAGQTVILPAVVKISDEHGCRLETDQIMVDAVTVDL</sequence>
<dbReference type="Proteomes" id="UP000223968">
    <property type="component" value="Unassembled WGS sequence"/>
</dbReference>
<proteinExistence type="predicted"/>
<dbReference type="EMBL" id="PDNB01000001">
    <property type="protein sequence ID" value="PGH19082.1"/>
    <property type="molecule type" value="Genomic_DNA"/>
</dbReference>
<evidence type="ECO:0000313" key="3">
    <source>
        <dbReference type="EMBL" id="PGH19082.1"/>
    </source>
</evidence>
<comment type="caution">
    <text evidence="3">The sequence shown here is derived from an EMBL/GenBank/DDBJ whole genome shotgun (WGS) entry which is preliminary data.</text>
</comment>
<evidence type="ECO:0000256" key="1">
    <source>
        <dbReference type="SAM" id="MobiDB-lite"/>
    </source>
</evidence>
<keyword evidence="2" id="KW-0812">Transmembrane</keyword>
<organism evidence="3 4">
    <name type="scientific">Helicocarpus griseus UAMH5409</name>
    <dbReference type="NCBI Taxonomy" id="1447875"/>
    <lineage>
        <taxon>Eukaryota</taxon>
        <taxon>Fungi</taxon>
        <taxon>Dikarya</taxon>
        <taxon>Ascomycota</taxon>
        <taxon>Pezizomycotina</taxon>
        <taxon>Eurotiomycetes</taxon>
        <taxon>Eurotiomycetidae</taxon>
        <taxon>Onygenales</taxon>
        <taxon>Ajellomycetaceae</taxon>
        <taxon>Helicocarpus</taxon>
    </lineage>
</organism>
<reference evidence="3 4" key="1">
    <citation type="submission" date="2017-10" db="EMBL/GenBank/DDBJ databases">
        <title>Comparative genomics in systemic dimorphic fungi from Ajellomycetaceae.</title>
        <authorList>
            <person name="Munoz J.F."/>
            <person name="Mcewen J.G."/>
            <person name="Clay O.K."/>
            <person name="Cuomo C.A."/>
        </authorList>
    </citation>
    <scope>NUCLEOTIDE SEQUENCE [LARGE SCALE GENOMIC DNA]</scope>
    <source>
        <strain evidence="3 4">UAMH5409</strain>
    </source>
</reference>
<dbReference type="AlphaFoldDB" id="A0A2B7YDX7"/>
<feature type="transmembrane region" description="Helical" evidence="2">
    <location>
        <begin position="6"/>
        <end position="30"/>
    </location>
</feature>
<evidence type="ECO:0000313" key="4">
    <source>
        <dbReference type="Proteomes" id="UP000223968"/>
    </source>
</evidence>
<feature type="region of interest" description="Disordered" evidence="1">
    <location>
        <begin position="43"/>
        <end position="64"/>
    </location>
</feature>
<gene>
    <name evidence="3" type="ORF">AJ79_00116</name>
</gene>
<name>A0A2B7YDX7_9EURO</name>
<accession>A0A2B7YDX7</accession>
<keyword evidence="2" id="KW-0472">Membrane</keyword>